<sequence>MTETLRGTPDTNTRQEKINAALDAVAYLEQEERFDEVIPVYQDLVGRYPDDVELLFKMATIMLRNGDLREAVAHLRKVLFMKPEHLAARANMGNALLLLGYLEQAKEAFDAVVEAEPNNRNALYGLATILIKMHGHAEAEPYARRLVQEIPGSAAALSLLGDALSAETKAEAATLNYRAALRIDPEYVPALLGMAKLLIIRKKSEEALETLEKAHDLQPRNVEVLIAMGHAYMLDENHSSAVESFELAHACEPDSAAALVHLSIGKRKLGLVYAGVYHAAEAWRLAPGNKQVSNALGAALAAAGATDAARDVLTSKSRGSQFLEATKAAIKEIEYLAEQGYERPVREEKAAPQVSEPDETTEEPVEEEADKSQVDEAQAEETVSEEETADAAESAPAAAEELEEKASS</sequence>
<dbReference type="SUPFAM" id="SSF48452">
    <property type="entry name" value="TPR-like"/>
    <property type="match status" value="1"/>
</dbReference>
<reference evidence="4" key="1">
    <citation type="journal article" date="2019" name="Int. J. Syst. Evol. Microbiol.">
        <title>The Global Catalogue of Microorganisms (GCM) 10K type strain sequencing project: providing services to taxonomists for standard genome sequencing and annotation.</title>
        <authorList>
            <consortium name="The Broad Institute Genomics Platform"/>
            <consortium name="The Broad Institute Genome Sequencing Center for Infectious Disease"/>
            <person name="Wu L."/>
            <person name="Ma J."/>
        </authorList>
    </citation>
    <scope>NUCLEOTIDE SEQUENCE [LARGE SCALE GENOMIC DNA]</scope>
    <source>
        <strain evidence="4">KCTC 12861</strain>
    </source>
</reference>
<dbReference type="PANTHER" id="PTHR12558">
    <property type="entry name" value="CELL DIVISION CYCLE 16,23,27"/>
    <property type="match status" value="1"/>
</dbReference>
<dbReference type="PANTHER" id="PTHR12558:SF13">
    <property type="entry name" value="CELL DIVISION CYCLE PROTEIN 27 HOMOLOG"/>
    <property type="match status" value="1"/>
</dbReference>
<evidence type="ECO:0000256" key="2">
    <source>
        <dbReference type="SAM" id="MobiDB-lite"/>
    </source>
</evidence>
<protein>
    <recommendedName>
        <fullName evidence="5">Tetratricopeptide repeat protein</fullName>
    </recommendedName>
</protein>
<dbReference type="SMART" id="SM00028">
    <property type="entry name" value="TPR"/>
    <property type="match status" value="6"/>
</dbReference>
<dbReference type="RefSeq" id="WP_189434591.1">
    <property type="nucleotide sequence ID" value="NZ_BMXE01000001.1"/>
</dbReference>
<feature type="compositionally biased region" description="Acidic residues" evidence="2">
    <location>
        <begin position="377"/>
        <end position="390"/>
    </location>
</feature>
<dbReference type="InterPro" id="IPR019734">
    <property type="entry name" value="TPR_rpt"/>
</dbReference>
<evidence type="ECO:0000313" key="4">
    <source>
        <dbReference type="Proteomes" id="UP000637980"/>
    </source>
</evidence>
<feature type="region of interest" description="Disordered" evidence="2">
    <location>
        <begin position="344"/>
        <end position="408"/>
    </location>
</feature>
<organism evidence="3 4">
    <name type="scientific">Pseudovibrio japonicus</name>
    <dbReference type="NCBI Taxonomy" id="366534"/>
    <lineage>
        <taxon>Bacteria</taxon>
        <taxon>Pseudomonadati</taxon>
        <taxon>Pseudomonadota</taxon>
        <taxon>Alphaproteobacteria</taxon>
        <taxon>Hyphomicrobiales</taxon>
        <taxon>Stappiaceae</taxon>
        <taxon>Pseudovibrio</taxon>
    </lineage>
</organism>
<accession>A0ABQ3DYK8</accession>
<feature type="repeat" description="TPR" evidence="1">
    <location>
        <begin position="154"/>
        <end position="187"/>
    </location>
</feature>
<proteinExistence type="predicted"/>
<feature type="compositionally biased region" description="Acidic residues" evidence="2">
    <location>
        <begin position="356"/>
        <end position="369"/>
    </location>
</feature>
<evidence type="ECO:0000313" key="3">
    <source>
        <dbReference type="EMBL" id="GHB17976.1"/>
    </source>
</evidence>
<dbReference type="PROSITE" id="PS50005">
    <property type="entry name" value="TPR"/>
    <property type="match status" value="5"/>
</dbReference>
<dbReference type="Gene3D" id="1.25.40.10">
    <property type="entry name" value="Tetratricopeptide repeat domain"/>
    <property type="match status" value="3"/>
</dbReference>
<feature type="repeat" description="TPR" evidence="1">
    <location>
        <begin position="52"/>
        <end position="85"/>
    </location>
</feature>
<comment type="caution">
    <text evidence="3">The sequence shown here is derived from an EMBL/GenBank/DDBJ whole genome shotgun (WGS) entry which is preliminary data.</text>
</comment>
<name>A0ABQ3DYK8_9HYPH</name>
<feature type="repeat" description="TPR" evidence="1">
    <location>
        <begin position="188"/>
        <end position="221"/>
    </location>
</feature>
<evidence type="ECO:0000256" key="1">
    <source>
        <dbReference type="PROSITE-ProRule" id="PRU00339"/>
    </source>
</evidence>
<gene>
    <name evidence="3" type="ORF">GCM10007094_02090</name>
</gene>
<feature type="repeat" description="TPR" evidence="1">
    <location>
        <begin position="86"/>
        <end position="119"/>
    </location>
</feature>
<dbReference type="Proteomes" id="UP000637980">
    <property type="component" value="Unassembled WGS sequence"/>
</dbReference>
<feature type="repeat" description="TPR" evidence="1">
    <location>
        <begin position="222"/>
        <end position="255"/>
    </location>
</feature>
<evidence type="ECO:0008006" key="5">
    <source>
        <dbReference type="Google" id="ProtNLM"/>
    </source>
</evidence>
<dbReference type="Pfam" id="PF14559">
    <property type="entry name" value="TPR_19"/>
    <property type="match status" value="1"/>
</dbReference>
<dbReference type="InterPro" id="IPR011990">
    <property type="entry name" value="TPR-like_helical_dom_sf"/>
</dbReference>
<keyword evidence="1" id="KW-0802">TPR repeat</keyword>
<keyword evidence="4" id="KW-1185">Reference proteome</keyword>
<dbReference type="EMBL" id="BMXE01000001">
    <property type="protein sequence ID" value="GHB17976.1"/>
    <property type="molecule type" value="Genomic_DNA"/>
</dbReference>